<protein>
    <submittedName>
        <fullName evidence="1">Uncharacterized protein</fullName>
    </submittedName>
</protein>
<accession>A0A6A4TIG7</accession>
<proteinExistence type="predicted"/>
<evidence type="ECO:0000313" key="2">
    <source>
        <dbReference type="Proteomes" id="UP000438429"/>
    </source>
</evidence>
<organism evidence="1 2">
    <name type="scientific">Scophthalmus maximus</name>
    <name type="common">Turbot</name>
    <name type="synonym">Psetta maxima</name>
    <dbReference type="NCBI Taxonomy" id="52904"/>
    <lineage>
        <taxon>Eukaryota</taxon>
        <taxon>Metazoa</taxon>
        <taxon>Chordata</taxon>
        <taxon>Craniata</taxon>
        <taxon>Vertebrata</taxon>
        <taxon>Euteleostomi</taxon>
        <taxon>Actinopterygii</taxon>
        <taxon>Neopterygii</taxon>
        <taxon>Teleostei</taxon>
        <taxon>Neoteleostei</taxon>
        <taxon>Acanthomorphata</taxon>
        <taxon>Carangaria</taxon>
        <taxon>Pleuronectiformes</taxon>
        <taxon>Pleuronectoidei</taxon>
        <taxon>Scophthalmidae</taxon>
        <taxon>Scophthalmus</taxon>
    </lineage>
</organism>
<evidence type="ECO:0000313" key="1">
    <source>
        <dbReference type="EMBL" id="KAF0041832.1"/>
    </source>
</evidence>
<comment type="caution">
    <text evidence="1">The sequence shown here is derived from an EMBL/GenBank/DDBJ whole genome shotgun (WGS) entry which is preliminary data.</text>
</comment>
<gene>
    <name evidence="1" type="ORF">F2P81_005364</name>
</gene>
<dbReference type="EMBL" id="VEVO01000005">
    <property type="protein sequence ID" value="KAF0041832.1"/>
    <property type="molecule type" value="Genomic_DNA"/>
</dbReference>
<sequence>MSRSINVLDVNEKPLVKGRQLTFRSFVWEHCALGLSSRFWKQMLMSIVIFSVSRCKGHWVLRTMPPGAAVAANQTD</sequence>
<dbReference type="AlphaFoldDB" id="A0A6A4TIG7"/>
<name>A0A6A4TIG7_SCOMX</name>
<reference evidence="1 2" key="1">
    <citation type="submission" date="2019-06" db="EMBL/GenBank/DDBJ databases">
        <title>Draft genomes of female and male turbot (Scophthalmus maximus).</title>
        <authorList>
            <person name="Xu H."/>
            <person name="Xu X.-W."/>
            <person name="Shao C."/>
            <person name="Chen S."/>
        </authorList>
    </citation>
    <scope>NUCLEOTIDE SEQUENCE [LARGE SCALE GENOMIC DNA]</scope>
    <source>
        <strain evidence="1">Ysfricsl-2016a</strain>
        <tissue evidence="1">Blood</tissue>
    </source>
</reference>
<dbReference type="Proteomes" id="UP000438429">
    <property type="component" value="Unassembled WGS sequence"/>
</dbReference>